<comment type="caution">
    <text evidence="2">The sequence shown here is derived from an EMBL/GenBank/DDBJ whole genome shotgun (WGS) entry which is preliminary data.</text>
</comment>
<evidence type="ECO:0000313" key="2">
    <source>
        <dbReference type="EMBL" id="EHQ64038.1"/>
    </source>
</evidence>
<dbReference type="EMBL" id="AHKH01000003">
    <property type="protein sequence ID" value="EHQ64038.1"/>
    <property type="molecule type" value="Genomic_DNA"/>
</dbReference>
<name>H3SA14_9BACL</name>
<evidence type="ECO:0000313" key="3">
    <source>
        <dbReference type="Proteomes" id="UP000003900"/>
    </source>
</evidence>
<evidence type="ECO:0000256" key="1">
    <source>
        <dbReference type="SAM" id="Phobius"/>
    </source>
</evidence>
<reference evidence="2 3" key="1">
    <citation type="journal article" date="2012" name="J. Bacteriol.">
        <title>Genome Sequence of the Pattern-Forming Social Bacterium Paenibacillus dendritiformis C454 Chiral Morphotype.</title>
        <authorList>
            <person name="Sirota-Madi A."/>
            <person name="Olender T."/>
            <person name="Helman Y."/>
            <person name="Brainis I."/>
            <person name="Finkelshtein A."/>
            <person name="Roth D."/>
            <person name="Hagai E."/>
            <person name="Leshkowitz D."/>
            <person name="Brodsky L."/>
            <person name="Galatenko V."/>
            <person name="Nikolaev V."/>
            <person name="Gutnick D.L."/>
            <person name="Lancet D."/>
            <person name="Ben-Jacob E."/>
        </authorList>
    </citation>
    <scope>NUCLEOTIDE SEQUENCE [LARGE SCALE GENOMIC DNA]</scope>
    <source>
        <strain evidence="2 3">C454</strain>
    </source>
</reference>
<sequence>MGSGFISFFGFIPLMIYMVVFVLGVYVSILVIRALHRAIRWQDLSIWEKQSRMGQPPVYPPER</sequence>
<accession>H3SA14</accession>
<gene>
    <name evidence="2" type="ORF">PDENDC454_01735</name>
</gene>
<organism evidence="2 3">
    <name type="scientific">Paenibacillus dendritiformis C454</name>
    <dbReference type="NCBI Taxonomy" id="1131935"/>
    <lineage>
        <taxon>Bacteria</taxon>
        <taxon>Bacillati</taxon>
        <taxon>Bacillota</taxon>
        <taxon>Bacilli</taxon>
        <taxon>Bacillales</taxon>
        <taxon>Paenibacillaceae</taxon>
        <taxon>Paenibacillus</taxon>
    </lineage>
</organism>
<dbReference type="STRING" id="1131935.PDENDC454_01735"/>
<dbReference type="AlphaFoldDB" id="H3SA14"/>
<proteinExistence type="predicted"/>
<dbReference type="OrthoDB" id="9931665at2"/>
<keyword evidence="1" id="KW-1133">Transmembrane helix</keyword>
<keyword evidence="3" id="KW-1185">Reference proteome</keyword>
<feature type="transmembrane region" description="Helical" evidence="1">
    <location>
        <begin position="6"/>
        <end position="32"/>
    </location>
</feature>
<dbReference type="PATRIC" id="fig|1131935.3.peg.343"/>
<dbReference type="RefSeq" id="WP_006674855.1">
    <property type="nucleotide sequence ID" value="NZ_AHKH01000003.1"/>
</dbReference>
<dbReference type="Proteomes" id="UP000003900">
    <property type="component" value="Unassembled WGS sequence"/>
</dbReference>
<keyword evidence="1" id="KW-0472">Membrane</keyword>
<keyword evidence="1" id="KW-0812">Transmembrane</keyword>
<protein>
    <submittedName>
        <fullName evidence="2">Uncharacterized protein</fullName>
    </submittedName>
</protein>